<keyword evidence="2" id="KW-1185">Reference proteome</keyword>
<reference evidence="1 2" key="1">
    <citation type="submission" date="2017-08" db="EMBL/GenBank/DDBJ databases">
        <title>Complete genome sequence of Gluconacetobacter saccharivorans CV1 isolated from Fermented Vinegar.</title>
        <authorList>
            <person name="Kim S.-Y."/>
        </authorList>
    </citation>
    <scope>NUCLEOTIDE SEQUENCE [LARGE SCALE GENOMIC DNA]</scope>
    <source>
        <strain evidence="1 2">CV1</strain>
        <plasmid evidence="1 2">unnamed1</plasmid>
    </source>
</reference>
<gene>
    <name evidence="1" type="ORF">CD178_03078</name>
</gene>
<name>A0A347WG29_9PROT</name>
<protein>
    <submittedName>
        <fullName evidence="1">Uncharacterized protein</fullName>
    </submittedName>
</protein>
<accession>A0A347WG29</accession>
<proteinExistence type="predicted"/>
<keyword evidence="1" id="KW-0614">Plasmid</keyword>
<evidence type="ECO:0000313" key="2">
    <source>
        <dbReference type="Proteomes" id="UP000264120"/>
    </source>
</evidence>
<sequence>MKLVEKSFTKNFFLLLIEGWVAADQFTKRIFGFVSGVYEYGDKWNYSIPYIII</sequence>
<organism evidence="1 2">
    <name type="scientific">Komagataeibacter saccharivorans</name>
    <dbReference type="NCBI Taxonomy" id="265959"/>
    <lineage>
        <taxon>Bacteria</taxon>
        <taxon>Pseudomonadati</taxon>
        <taxon>Pseudomonadota</taxon>
        <taxon>Alphaproteobacteria</taxon>
        <taxon>Acetobacterales</taxon>
        <taxon>Acetobacteraceae</taxon>
        <taxon>Komagataeibacter</taxon>
    </lineage>
</organism>
<dbReference type="AlphaFoldDB" id="A0A347WG29"/>
<dbReference type="Proteomes" id="UP000264120">
    <property type="component" value="Plasmid unnamed1"/>
</dbReference>
<dbReference type="EMBL" id="CP023037">
    <property type="protein sequence ID" value="AXY23822.1"/>
    <property type="molecule type" value="Genomic_DNA"/>
</dbReference>
<geneLocation type="plasmid" evidence="1 2">
    <name>unnamed1</name>
</geneLocation>
<evidence type="ECO:0000313" key="1">
    <source>
        <dbReference type="EMBL" id="AXY23822.1"/>
    </source>
</evidence>
<dbReference type="KEGG" id="ksc:CD178_03078"/>